<evidence type="ECO:0000256" key="6">
    <source>
        <dbReference type="ARBA" id="ARBA00022692"/>
    </source>
</evidence>
<evidence type="ECO:0000313" key="12">
    <source>
        <dbReference type="Proteomes" id="UP001596189"/>
    </source>
</evidence>
<comment type="subcellular location">
    <subcellularLocation>
        <location evidence="1">Endoplasmic reticulum membrane</location>
        <topology evidence="1">Multi-pass membrane protein</topology>
    </subcellularLocation>
</comment>
<feature type="transmembrane region" description="Helical" evidence="10">
    <location>
        <begin position="298"/>
        <end position="314"/>
    </location>
</feature>
<dbReference type="InterPro" id="IPR007315">
    <property type="entry name" value="PIG-V/Gpi18"/>
</dbReference>
<evidence type="ECO:0000256" key="2">
    <source>
        <dbReference type="ARBA" id="ARBA00004687"/>
    </source>
</evidence>
<feature type="transmembrane region" description="Helical" evidence="10">
    <location>
        <begin position="190"/>
        <end position="216"/>
    </location>
</feature>
<dbReference type="PANTHER" id="PTHR12468">
    <property type="entry name" value="GPI MANNOSYLTRANSFERASE 2"/>
    <property type="match status" value="1"/>
</dbReference>
<evidence type="ECO:0000256" key="10">
    <source>
        <dbReference type="SAM" id="Phobius"/>
    </source>
</evidence>
<keyword evidence="8 10" id="KW-1133">Transmembrane helix</keyword>
<dbReference type="EMBL" id="JBHSRD010000008">
    <property type="protein sequence ID" value="MFC6008982.1"/>
    <property type="molecule type" value="Genomic_DNA"/>
</dbReference>
<evidence type="ECO:0000256" key="7">
    <source>
        <dbReference type="ARBA" id="ARBA00022824"/>
    </source>
</evidence>
<comment type="caution">
    <text evidence="11">The sequence shown here is derived from an EMBL/GenBank/DDBJ whole genome shotgun (WGS) entry which is preliminary data.</text>
</comment>
<feature type="transmembrane region" description="Helical" evidence="10">
    <location>
        <begin position="346"/>
        <end position="363"/>
    </location>
</feature>
<keyword evidence="9 10" id="KW-0472">Membrane</keyword>
<evidence type="ECO:0000256" key="1">
    <source>
        <dbReference type="ARBA" id="ARBA00004477"/>
    </source>
</evidence>
<evidence type="ECO:0000313" key="11">
    <source>
        <dbReference type="EMBL" id="MFC6008982.1"/>
    </source>
</evidence>
<dbReference type="RefSeq" id="WP_345717513.1">
    <property type="nucleotide sequence ID" value="NZ_BAABFP010000007.1"/>
</dbReference>
<feature type="transmembrane region" description="Helical" evidence="10">
    <location>
        <begin position="368"/>
        <end position="385"/>
    </location>
</feature>
<evidence type="ECO:0000256" key="8">
    <source>
        <dbReference type="ARBA" id="ARBA00022989"/>
    </source>
</evidence>
<accession>A0ABW1JJD2</accession>
<proteinExistence type="predicted"/>
<gene>
    <name evidence="11" type="ORF">ACFQDO_17750</name>
</gene>
<dbReference type="PANTHER" id="PTHR12468:SF2">
    <property type="entry name" value="GPI MANNOSYLTRANSFERASE 2"/>
    <property type="match status" value="1"/>
</dbReference>
<keyword evidence="12" id="KW-1185">Reference proteome</keyword>
<feature type="transmembrane region" description="Helical" evidence="10">
    <location>
        <begin position="321"/>
        <end position="340"/>
    </location>
</feature>
<evidence type="ECO:0000256" key="9">
    <source>
        <dbReference type="ARBA" id="ARBA00023136"/>
    </source>
</evidence>
<name>A0ABW1JJD2_9ACTN</name>
<evidence type="ECO:0000256" key="5">
    <source>
        <dbReference type="ARBA" id="ARBA00022679"/>
    </source>
</evidence>
<keyword evidence="7" id="KW-0256">Endoplasmic reticulum</keyword>
<comment type="pathway">
    <text evidence="2">Glycolipid biosynthesis; glycosylphosphatidylinositol-anchor biosynthesis.</text>
</comment>
<sequence length="399" mass="43656">MSVTTTAPPAPGLVARLRGVPDVVKLLLFYALTRVWAAVFIDRAAGHQLPSIWTDDRSSYFDMAQLWDGQWYKIIAEQGYPPSLPLDQAGNVQQNPWAFFPGFPFTVKPVMALTGLPFSVAAVLVNVVLGACAVYVVMKVLQRVAGRRVGLWGAALLCAVPSAPALQIAYSESLALLLLALACWWLLQRSYGLCALAVVALALTRPIVAPFALVVLTHLVVRWRHRRTDPFPTSERAQVVGLGLLAAGASLIWPVLVGLAVGSSDAYERTQGAWRSGGVIQPFHQSMGIVRLLWGDRGPWYLAIGAVAYLAVLLSPWGRRVGAELVTWCVAYPFYLLAVTEPWTSTFRYLLMLFPLCAVLAGALRSRWLVAATAAVGLLWQVHWIDDLLLFMPPTDYPP</sequence>
<keyword evidence="6 10" id="KW-0812">Transmembrane</keyword>
<feature type="transmembrane region" description="Helical" evidence="10">
    <location>
        <begin position="149"/>
        <end position="170"/>
    </location>
</feature>
<keyword evidence="4" id="KW-0328">Glycosyltransferase</keyword>
<organism evidence="11 12">
    <name type="scientific">Angustibacter luteus</name>
    <dbReference type="NCBI Taxonomy" id="658456"/>
    <lineage>
        <taxon>Bacteria</taxon>
        <taxon>Bacillati</taxon>
        <taxon>Actinomycetota</taxon>
        <taxon>Actinomycetes</taxon>
        <taxon>Kineosporiales</taxon>
        <taxon>Kineosporiaceae</taxon>
    </lineage>
</organism>
<keyword evidence="5" id="KW-0808">Transferase</keyword>
<feature type="transmembrane region" description="Helical" evidence="10">
    <location>
        <begin position="237"/>
        <end position="261"/>
    </location>
</feature>
<dbReference type="Proteomes" id="UP001596189">
    <property type="component" value="Unassembled WGS sequence"/>
</dbReference>
<feature type="transmembrane region" description="Helical" evidence="10">
    <location>
        <begin position="110"/>
        <end position="137"/>
    </location>
</feature>
<protein>
    <recommendedName>
        <fullName evidence="13">Integral membrane protein</fullName>
    </recommendedName>
</protein>
<evidence type="ECO:0000256" key="4">
    <source>
        <dbReference type="ARBA" id="ARBA00022676"/>
    </source>
</evidence>
<evidence type="ECO:0000256" key="3">
    <source>
        <dbReference type="ARBA" id="ARBA00022502"/>
    </source>
</evidence>
<reference evidence="12" key="1">
    <citation type="journal article" date="2019" name="Int. J. Syst. Evol. Microbiol.">
        <title>The Global Catalogue of Microorganisms (GCM) 10K type strain sequencing project: providing services to taxonomists for standard genome sequencing and annotation.</title>
        <authorList>
            <consortium name="The Broad Institute Genomics Platform"/>
            <consortium name="The Broad Institute Genome Sequencing Center for Infectious Disease"/>
            <person name="Wu L."/>
            <person name="Ma J."/>
        </authorList>
    </citation>
    <scope>NUCLEOTIDE SEQUENCE [LARGE SCALE GENOMIC DNA]</scope>
    <source>
        <strain evidence="12">KACC 14249</strain>
    </source>
</reference>
<keyword evidence="3" id="KW-0337">GPI-anchor biosynthesis</keyword>
<evidence type="ECO:0008006" key="13">
    <source>
        <dbReference type="Google" id="ProtNLM"/>
    </source>
</evidence>